<feature type="compositionally biased region" description="Pro residues" evidence="2">
    <location>
        <begin position="39"/>
        <end position="68"/>
    </location>
</feature>
<dbReference type="Proteomes" id="UP000481153">
    <property type="component" value="Unassembled WGS sequence"/>
</dbReference>
<dbReference type="PROSITE" id="PS00018">
    <property type="entry name" value="EF_HAND_1"/>
    <property type="match status" value="1"/>
</dbReference>
<feature type="region of interest" description="Disordered" evidence="2">
    <location>
        <begin position="1"/>
        <end position="73"/>
    </location>
</feature>
<gene>
    <name evidence="4" type="ORF">Ae201684_014453</name>
</gene>
<protein>
    <recommendedName>
        <fullName evidence="3">EF-hand domain-containing protein</fullName>
    </recommendedName>
</protein>
<evidence type="ECO:0000256" key="2">
    <source>
        <dbReference type="SAM" id="MobiDB-lite"/>
    </source>
</evidence>
<dbReference type="InterPro" id="IPR018247">
    <property type="entry name" value="EF_Hand_1_Ca_BS"/>
</dbReference>
<keyword evidence="1" id="KW-0106">Calcium</keyword>
<dbReference type="EMBL" id="VJMJ01000193">
    <property type="protein sequence ID" value="KAF0727628.1"/>
    <property type="molecule type" value="Genomic_DNA"/>
</dbReference>
<dbReference type="AlphaFoldDB" id="A0A6G0WK53"/>
<dbReference type="Gene3D" id="1.10.238.10">
    <property type="entry name" value="EF-hand"/>
    <property type="match status" value="1"/>
</dbReference>
<organism evidence="4 5">
    <name type="scientific">Aphanomyces euteiches</name>
    <dbReference type="NCBI Taxonomy" id="100861"/>
    <lineage>
        <taxon>Eukaryota</taxon>
        <taxon>Sar</taxon>
        <taxon>Stramenopiles</taxon>
        <taxon>Oomycota</taxon>
        <taxon>Saprolegniomycetes</taxon>
        <taxon>Saprolegniales</taxon>
        <taxon>Verrucalvaceae</taxon>
        <taxon>Aphanomyces</taxon>
    </lineage>
</organism>
<feature type="domain" description="EF-hand" evidence="3">
    <location>
        <begin position="72"/>
        <end position="107"/>
    </location>
</feature>
<dbReference type="InterPro" id="IPR002048">
    <property type="entry name" value="EF_hand_dom"/>
</dbReference>
<evidence type="ECO:0000313" key="4">
    <source>
        <dbReference type="EMBL" id="KAF0727628.1"/>
    </source>
</evidence>
<dbReference type="InterPro" id="IPR011992">
    <property type="entry name" value="EF-hand-dom_pair"/>
</dbReference>
<evidence type="ECO:0000313" key="5">
    <source>
        <dbReference type="Proteomes" id="UP000481153"/>
    </source>
</evidence>
<dbReference type="VEuPathDB" id="FungiDB:AeMF1_020679"/>
<keyword evidence="5" id="KW-1185">Reference proteome</keyword>
<evidence type="ECO:0000259" key="3">
    <source>
        <dbReference type="PROSITE" id="PS50222"/>
    </source>
</evidence>
<comment type="caution">
    <text evidence="4">The sequence shown here is derived from an EMBL/GenBank/DDBJ whole genome shotgun (WGS) entry which is preliminary data.</text>
</comment>
<dbReference type="GO" id="GO:0005509">
    <property type="term" value="F:calcium ion binding"/>
    <property type="evidence" value="ECO:0007669"/>
    <property type="project" value="InterPro"/>
</dbReference>
<feature type="domain" description="EF-hand" evidence="3">
    <location>
        <begin position="138"/>
        <end position="173"/>
    </location>
</feature>
<sequence length="404" mass="46928">MSSKRAKKDEGDGEKKKSKSKSKPKDKTKEAKEVKERPPSPPTAPEPPPQPVAQPPTQPVAQPPPPAAEPELNDPDAVQLFRRYDREKAHHITRSDFLELLRDYTAWYPGRKWDMPVMPCALTDAAGIPLGFERTARNTEFEAGQLFERYDSNRSGTLEIKEFQLFYKDFKKQLAPFVEEMLAPRTFTYAAHLKRFNGYPVDSSSPWNNHVASTRVYDRQHLYDSKLDQLNSLCESSLLSQRALLQDKLDTLRQEAWGNAHMRPSDSYYPSRHDQIEQLQVDIDAIDRVMSDVKARMFSSRRPTPQEMDRFLDEFPRMLDKIKELAGKPIHTSSKASYDERDRLLKVKDQMIWGLLQERNELRRQRDAIDAELRHVSELSAQEMRKWAKLTDEMQMEIERLRGG</sequence>
<evidence type="ECO:0000256" key="1">
    <source>
        <dbReference type="ARBA" id="ARBA00022837"/>
    </source>
</evidence>
<dbReference type="PROSITE" id="PS50222">
    <property type="entry name" value="EF_HAND_2"/>
    <property type="match status" value="2"/>
</dbReference>
<reference evidence="4 5" key="1">
    <citation type="submission" date="2019-07" db="EMBL/GenBank/DDBJ databases">
        <title>Genomics analysis of Aphanomyces spp. identifies a new class of oomycete effector associated with host adaptation.</title>
        <authorList>
            <person name="Gaulin E."/>
        </authorList>
    </citation>
    <scope>NUCLEOTIDE SEQUENCE [LARGE SCALE GENOMIC DNA]</scope>
    <source>
        <strain evidence="4 5">ATCC 201684</strain>
    </source>
</reference>
<accession>A0A6G0WK53</accession>
<name>A0A6G0WK53_9STRA</name>
<feature type="compositionally biased region" description="Basic and acidic residues" evidence="2">
    <location>
        <begin position="23"/>
        <end position="38"/>
    </location>
</feature>
<proteinExistence type="predicted"/>
<dbReference type="SUPFAM" id="SSF47473">
    <property type="entry name" value="EF-hand"/>
    <property type="match status" value="1"/>
</dbReference>